<sequence length="164" mass="17765">MLLNHGVYLLGGGGYTEDGAGGAGQQRVPRGLPPPPPEGVGGVVTCRLVWGHGRNSSIGPVKVLGHFTLDAIGDGHAVVGLATTCIIITHNNNLLFVVRVAAIHGQNGRRHHGGLLRLIRYITGFELDQWCQLDQLQPQRILCQSDLVHRHTKLDHPFSLSWVE</sequence>
<dbReference type="AlphaFoldDB" id="W4G0C8"/>
<accession>W4G0C8</accession>
<proteinExistence type="predicted"/>
<organism evidence="1">
    <name type="scientific">Aphanomyces astaci</name>
    <name type="common">Crayfish plague agent</name>
    <dbReference type="NCBI Taxonomy" id="112090"/>
    <lineage>
        <taxon>Eukaryota</taxon>
        <taxon>Sar</taxon>
        <taxon>Stramenopiles</taxon>
        <taxon>Oomycota</taxon>
        <taxon>Saprolegniomycetes</taxon>
        <taxon>Saprolegniales</taxon>
        <taxon>Verrucalvaceae</taxon>
        <taxon>Aphanomyces</taxon>
    </lineage>
</organism>
<name>W4G0C8_APHAT</name>
<reference evidence="1" key="1">
    <citation type="submission" date="2013-12" db="EMBL/GenBank/DDBJ databases">
        <title>The Genome Sequence of Aphanomyces astaci APO3.</title>
        <authorList>
            <consortium name="The Broad Institute Genomics Platform"/>
            <person name="Russ C."/>
            <person name="Tyler B."/>
            <person name="van West P."/>
            <person name="Dieguez-Uribeondo J."/>
            <person name="Young S.K."/>
            <person name="Zeng Q."/>
            <person name="Gargeya S."/>
            <person name="Fitzgerald M."/>
            <person name="Abouelleil A."/>
            <person name="Alvarado L."/>
            <person name="Chapman S.B."/>
            <person name="Gainer-Dewar J."/>
            <person name="Goldberg J."/>
            <person name="Griggs A."/>
            <person name="Gujja S."/>
            <person name="Hansen M."/>
            <person name="Howarth C."/>
            <person name="Imamovic A."/>
            <person name="Ireland A."/>
            <person name="Larimer J."/>
            <person name="McCowan C."/>
            <person name="Murphy C."/>
            <person name="Pearson M."/>
            <person name="Poon T.W."/>
            <person name="Priest M."/>
            <person name="Roberts A."/>
            <person name="Saif S."/>
            <person name="Shea T."/>
            <person name="Sykes S."/>
            <person name="Wortman J."/>
            <person name="Nusbaum C."/>
            <person name="Birren B."/>
        </authorList>
    </citation>
    <scope>NUCLEOTIDE SEQUENCE [LARGE SCALE GENOMIC DNA]</scope>
    <source>
        <strain evidence="1">APO3</strain>
    </source>
</reference>
<dbReference type="GeneID" id="20814452"/>
<evidence type="ECO:0000313" key="1">
    <source>
        <dbReference type="EMBL" id="ETV72741.1"/>
    </source>
</evidence>
<protein>
    <submittedName>
        <fullName evidence="1">Uncharacterized protein</fullName>
    </submittedName>
</protein>
<dbReference type="VEuPathDB" id="FungiDB:H257_12456"/>
<dbReference type="RefSeq" id="XP_009837969.1">
    <property type="nucleotide sequence ID" value="XM_009839667.1"/>
</dbReference>
<dbReference type="EMBL" id="KI913153">
    <property type="protein sequence ID" value="ETV72741.1"/>
    <property type="molecule type" value="Genomic_DNA"/>
</dbReference>
<gene>
    <name evidence="1" type="ORF">H257_12456</name>
</gene>